<protein>
    <submittedName>
        <fullName evidence="5">NADP-dependent alcohol dehydrogenase</fullName>
    </submittedName>
</protein>
<evidence type="ECO:0000259" key="4">
    <source>
        <dbReference type="Pfam" id="PF25137"/>
    </source>
</evidence>
<feature type="domain" description="Alcohol dehydrogenase iron-type/glycerol dehydrogenase GldA" evidence="3">
    <location>
        <begin position="9"/>
        <end position="173"/>
    </location>
</feature>
<dbReference type="InterPro" id="IPR001670">
    <property type="entry name" value="ADH_Fe/GldA"/>
</dbReference>
<dbReference type="FunFam" id="3.40.50.1970:FF:000003">
    <property type="entry name" value="Alcohol dehydrogenase, iron-containing"/>
    <property type="match status" value="1"/>
</dbReference>
<keyword evidence="6" id="KW-1185">Reference proteome</keyword>
<dbReference type="CDD" id="cd08187">
    <property type="entry name" value="BDH"/>
    <property type="match status" value="1"/>
</dbReference>
<organism evidence="5 6">
    <name type="scientific">Desulfobaculum bizertense DSM 18034</name>
    <dbReference type="NCBI Taxonomy" id="1121442"/>
    <lineage>
        <taxon>Bacteria</taxon>
        <taxon>Pseudomonadati</taxon>
        <taxon>Thermodesulfobacteriota</taxon>
        <taxon>Desulfovibrionia</taxon>
        <taxon>Desulfovibrionales</taxon>
        <taxon>Desulfovibrionaceae</taxon>
        <taxon>Desulfobaculum</taxon>
    </lineage>
</organism>
<sequence length="383" mass="42014">MNPFTFESPTRMFFGEGQIKNLANEIPLDKKVLVTYGGGSIKKNGVYDQVKDALKNHNWDEFHGIKSNPQYDILMEAVAKIKAEGFDYLLAVGGGSVIDGTKFISAAAKWKGGDPWDILTDQAPISETLPIGVVLTIPATGSETNVLAVISRGKDKLCLASPLVRPKFAIMDPKVSLSLSPRQVANGVVDAFVHVMEQYMTYPVGGKVQDRFSEGVLSTLVEEGPKALAHPEDMDVRNNIMLAASWALNGLLATGVPQDWSTHWIGHEITGIYGIDHGRSLTIVFPALLQYCRKDKGDKIAQFGERVFGITSGSKDERIDATIAKTIEFFKSMGVPTHLSDVQLNESHIDEVVQYLAKHKMTHMGEHEKLGPEDAREILKLAL</sequence>
<dbReference type="GO" id="GO:1990362">
    <property type="term" value="F:butanol dehydrogenase (NAD+) activity"/>
    <property type="evidence" value="ECO:0007669"/>
    <property type="project" value="InterPro"/>
</dbReference>
<dbReference type="AlphaFoldDB" id="A0A1T4VVN6"/>
<dbReference type="PANTHER" id="PTHR43633:SF1">
    <property type="entry name" value="ALCOHOL DEHYDROGENASE YQHD"/>
    <property type="match status" value="1"/>
</dbReference>
<dbReference type="GO" id="GO:1990002">
    <property type="term" value="F:methylglyoxal reductase (NADPH) (acetol producing) activity"/>
    <property type="evidence" value="ECO:0007669"/>
    <property type="project" value="TreeGrafter"/>
</dbReference>
<dbReference type="Gene3D" id="1.20.1090.10">
    <property type="entry name" value="Dehydroquinate synthase-like - alpha domain"/>
    <property type="match status" value="1"/>
</dbReference>
<accession>A0A1T4VVN6</accession>
<dbReference type="PANTHER" id="PTHR43633">
    <property type="entry name" value="ALCOHOL DEHYDROGENASE YQHD"/>
    <property type="match status" value="1"/>
</dbReference>
<dbReference type="GO" id="GO:0005829">
    <property type="term" value="C:cytosol"/>
    <property type="evidence" value="ECO:0007669"/>
    <property type="project" value="TreeGrafter"/>
</dbReference>
<comment type="similarity">
    <text evidence="1">Belongs to the iron-containing alcohol dehydrogenase family.</text>
</comment>
<evidence type="ECO:0000256" key="2">
    <source>
        <dbReference type="ARBA" id="ARBA00023002"/>
    </source>
</evidence>
<evidence type="ECO:0000256" key="1">
    <source>
        <dbReference type="ARBA" id="ARBA00007358"/>
    </source>
</evidence>
<dbReference type="GO" id="GO:0008106">
    <property type="term" value="F:alcohol dehydrogenase (NADP+) activity"/>
    <property type="evidence" value="ECO:0007669"/>
    <property type="project" value="TreeGrafter"/>
</dbReference>
<dbReference type="Pfam" id="PF25137">
    <property type="entry name" value="ADH_Fe_C"/>
    <property type="match status" value="1"/>
</dbReference>
<gene>
    <name evidence="5" type="ORF">SAMN02745702_01025</name>
</gene>
<dbReference type="InterPro" id="IPR044731">
    <property type="entry name" value="BDH-like"/>
</dbReference>
<dbReference type="InterPro" id="IPR056798">
    <property type="entry name" value="ADH_Fe_C"/>
</dbReference>
<dbReference type="Pfam" id="PF00465">
    <property type="entry name" value="Fe-ADH"/>
    <property type="match status" value="1"/>
</dbReference>
<name>A0A1T4VVN6_9BACT</name>
<dbReference type="Proteomes" id="UP000189733">
    <property type="component" value="Unassembled WGS sequence"/>
</dbReference>
<keyword evidence="2" id="KW-0560">Oxidoreductase</keyword>
<dbReference type="Gene3D" id="3.40.50.1970">
    <property type="match status" value="1"/>
</dbReference>
<dbReference type="RefSeq" id="WP_078684334.1">
    <property type="nucleotide sequence ID" value="NZ_FUYA01000003.1"/>
</dbReference>
<dbReference type="OrthoDB" id="9778433at2"/>
<evidence type="ECO:0000259" key="3">
    <source>
        <dbReference type="Pfam" id="PF00465"/>
    </source>
</evidence>
<reference evidence="5 6" key="1">
    <citation type="submission" date="2017-02" db="EMBL/GenBank/DDBJ databases">
        <authorList>
            <person name="Peterson S.W."/>
        </authorList>
    </citation>
    <scope>NUCLEOTIDE SEQUENCE [LARGE SCALE GENOMIC DNA]</scope>
    <source>
        <strain evidence="5 6">DSM 18034</strain>
    </source>
</reference>
<evidence type="ECO:0000313" key="5">
    <source>
        <dbReference type="EMBL" id="SKA69062.1"/>
    </source>
</evidence>
<proteinExistence type="inferred from homology"/>
<dbReference type="SUPFAM" id="SSF56796">
    <property type="entry name" value="Dehydroquinate synthase-like"/>
    <property type="match status" value="1"/>
</dbReference>
<dbReference type="EMBL" id="FUYA01000003">
    <property type="protein sequence ID" value="SKA69062.1"/>
    <property type="molecule type" value="Genomic_DNA"/>
</dbReference>
<dbReference type="GO" id="GO:0046872">
    <property type="term" value="F:metal ion binding"/>
    <property type="evidence" value="ECO:0007669"/>
    <property type="project" value="InterPro"/>
</dbReference>
<feature type="domain" description="Fe-containing alcohol dehydrogenase-like C-terminal" evidence="4">
    <location>
        <begin position="185"/>
        <end position="382"/>
    </location>
</feature>
<evidence type="ECO:0000313" key="6">
    <source>
        <dbReference type="Proteomes" id="UP000189733"/>
    </source>
</evidence>
<dbReference type="STRING" id="1121442.SAMN02745702_01025"/>